<protein>
    <submittedName>
        <fullName evidence="1">Nuclease A inhibitor family protein</fullName>
    </submittedName>
</protein>
<evidence type="ECO:0000313" key="2">
    <source>
        <dbReference type="Proteomes" id="UP001501725"/>
    </source>
</evidence>
<dbReference type="Proteomes" id="UP001501725">
    <property type="component" value="Unassembled WGS sequence"/>
</dbReference>
<dbReference type="InterPro" id="IPR036587">
    <property type="entry name" value="NucleaseA_inhib-like_sf"/>
</dbReference>
<reference evidence="2" key="1">
    <citation type="journal article" date="2019" name="Int. J. Syst. Evol. Microbiol.">
        <title>The Global Catalogue of Microorganisms (GCM) 10K type strain sequencing project: providing services to taxonomists for standard genome sequencing and annotation.</title>
        <authorList>
            <consortium name="The Broad Institute Genomics Platform"/>
            <consortium name="The Broad Institute Genome Sequencing Center for Infectious Disease"/>
            <person name="Wu L."/>
            <person name="Ma J."/>
        </authorList>
    </citation>
    <scope>NUCLEOTIDE SEQUENCE [LARGE SCALE GENOMIC DNA]</scope>
    <source>
        <strain evidence="2">JCM 17919</strain>
    </source>
</reference>
<dbReference type="RefSeq" id="WP_345256887.1">
    <property type="nucleotide sequence ID" value="NZ_BAABGY010000009.1"/>
</dbReference>
<gene>
    <name evidence="1" type="ORF">GCM10023184_33080</name>
</gene>
<proteinExistence type="predicted"/>
<name>A0ABP8HCN7_9BACT</name>
<dbReference type="EMBL" id="BAABGY010000009">
    <property type="protein sequence ID" value="GAA4337313.1"/>
    <property type="molecule type" value="Genomic_DNA"/>
</dbReference>
<dbReference type="SUPFAM" id="SSF82602">
    <property type="entry name" value="Nuclease A inhibitor (NuiA)"/>
    <property type="match status" value="1"/>
</dbReference>
<comment type="caution">
    <text evidence="1">The sequence shown here is derived from an EMBL/GenBank/DDBJ whole genome shotgun (WGS) entry which is preliminary data.</text>
</comment>
<evidence type="ECO:0000313" key="1">
    <source>
        <dbReference type="EMBL" id="GAA4337313.1"/>
    </source>
</evidence>
<sequence length="130" mass="13942">MHPELLRLQEAAQGLLYLSETDAPLLAFELDGTGVAPEAALPALSDAPAGTPPERVELTHFFRNQVRAEEGGGPELSHRAGRFRSLQQQLEKTLAGVAVYRLGSVQVDAFILGRLPDGTVGGLRTKLVET</sequence>
<accession>A0ABP8HCN7</accession>
<dbReference type="InterPro" id="IPR012489">
    <property type="entry name" value="NucleaseA_inhib-like"/>
</dbReference>
<organism evidence="1 2">
    <name type="scientific">Flaviaesturariibacter amylovorans</name>
    <dbReference type="NCBI Taxonomy" id="1084520"/>
    <lineage>
        <taxon>Bacteria</taxon>
        <taxon>Pseudomonadati</taxon>
        <taxon>Bacteroidota</taxon>
        <taxon>Chitinophagia</taxon>
        <taxon>Chitinophagales</taxon>
        <taxon>Chitinophagaceae</taxon>
        <taxon>Flaviaestuariibacter</taxon>
    </lineage>
</organism>
<keyword evidence="2" id="KW-1185">Reference proteome</keyword>
<dbReference type="Pfam" id="PF07924">
    <property type="entry name" value="NuiA"/>
    <property type="match status" value="1"/>
</dbReference>
<dbReference type="Gene3D" id="3.40.1460.10">
    <property type="entry name" value="Nuclease A inhibitor-like"/>
    <property type="match status" value="1"/>
</dbReference>